<keyword evidence="1" id="KW-0472">Membrane</keyword>
<feature type="transmembrane region" description="Helical" evidence="1">
    <location>
        <begin position="6"/>
        <end position="26"/>
    </location>
</feature>
<dbReference type="EMBL" id="VLYX01000020">
    <property type="protein sequence ID" value="MDR4327702.1"/>
    <property type="molecule type" value="Genomic_DNA"/>
</dbReference>
<accession>A0AAJ2DNY7</accession>
<dbReference type="SUPFAM" id="SSF88713">
    <property type="entry name" value="Glycoside hydrolase/deacetylase"/>
    <property type="match status" value="1"/>
</dbReference>
<comment type="caution">
    <text evidence="2">The sequence shown here is derived from an EMBL/GenBank/DDBJ whole genome shotgun (WGS) entry which is preliminary data.</text>
</comment>
<proteinExistence type="predicted"/>
<dbReference type="GO" id="GO:0005975">
    <property type="term" value="P:carbohydrate metabolic process"/>
    <property type="evidence" value="ECO:0007669"/>
    <property type="project" value="InterPro"/>
</dbReference>
<dbReference type="Proteomes" id="UP001248134">
    <property type="component" value="Unassembled WGS sequence"/>
</dbReference>
<sequence length="105" mass="12018">MNKRIITSLIILTTLLFLLFGTYKLMNSRTYQLFGKLTNRVETNQKVVALTFDSGPTKNVEPESIILLHSMYDDSNNALKTIESILDSLSKKGYQFVTVNELQKR</sequence>
<protein>
    <submittedName>
        <fullName evidence="2">Polysaccharide deacetylase</fullName>
    </submittedName>
</protein>
<gene>
    <name evidence="2" type="ORF">FOS08_17830</name>
</gene>
<dbReference type="RefSeq" id="WP_018766688.1">
    <property type="nucleotide sequence ID" value="NZ_JARMBS010000061.1"/>
</dbReference>
<evidence type="ECO:0000256" key="1">
    <source>
        <dbReference type="SAM" id="Phobius"/>
    </source>
</evidence>
<dbReference type="AlphaFoldDB" id="A0AAJ2DNY7"/>
<keyword evidence="1" id="KW-1133">Transmembrane helix</keyword>
<evidence type="ECO:0000313" key="2">
    <source>
        <dbReference type="EMBL" id="MDR4327702.1"/>
    </source>
</evidence>
<keyword evidence="1" id="KW-0812">Transmembrane</keyword>
<dbReference type="Gene3D" id="3.20.20.370">
    <property type="entry name" value="Glycoside hydrolase/deacetylase"/>
    <property type="match status" value="1"/>
</dbReference>
<organism evidence="2 3">
    <name type="scientific">Bacillus pseudomycoides</name>
    <dbReference type="NCBI Taxonomy" id="64104"/>
    <lineage>
        <taxon>Bacteria</taxon>
        <taxon>Bacillati</taxon>
        <taxon>Bacillota</taxon>
        <taxon>Bacilli</taxon>
        <taxon>Bacillales</taxon>
        <taxon>Bacillaceae</taxon>
        <taxon>Bacillus</taxon>
        <taxon>Bacillus cereus group</taxon>
    </lineage>
</organism>
<name>A0AAJ2DNY7_9BACI</name>
<reference evidence="2" key="1">
    <citation type="submission" date="2019-07" db="EMBL/GenBank/DDBJ databases">
        <title>Phylogenomic Reclassification of ATCC Bacillus Strains and Various Taxa within the Genus Bacillus.</title>
        <authorList>
            <person name="Riojas M.A."/>
            <person name="Frank A.M."/>
            <person name="Fenn S.L."/>
            <person name="King S.P."/>
            <person name="Brower S.M."/>
            <person name="Hazbon M.H."/>
        </authorList>
    </citation>
    <scope>NUCLEOTIDE SEQUENCE</scope>
    <source>
        <strain evidence="2">NR-12239</strain>
    </source>
</reference>
<dbReference type="InterPro" id="IPR011330">
    <property type="entry name" value="Glyco_hydro/deAcase_b/a-brl"/>
</dbReference>
<evidence type="ECO:0000313" key="3">
    <source>
        <dbReference type="Proteomes" id="UP001248134"/>
    </source>
</evidence>